<evidence type="ECO:0000256" key="7">
    <source>
        <dbReference type="ARBA" id="ARBA00023136"/>
    </source>
</evidence>
<evidence type="ECO:0000256" key="6">
    <source>
        <dbReference type="ARBA" id="ARBA00022840"/>
    </source>
</evidence>
<dbReference type="InterPro" id="IPR003593">
    <property type="entry name" value="AAA+_ATPase"/>
</dbReference>
<comment type="subcellular location">
    <subcellularLocation>
        <location evidence="1">Membrane</location>
    </subcellularLocation>
</comment>
<dbReference type="InterPro" id="IPR003960">
    <property type="entry name" value="ATPase_AAA_CS"/>
</dbReference>
<evidence type="ECO:0000256" key="2">
    <source>
        <dbReference type="ARBA" id="ARBA00006914"/>
    </source>
</evidence>
<keyword evidence="7" id="KW-0472">Membrane</keyword>
<dbReference type="PANTHER" id="PTHR23077">
    <property type="entry name" value="AAA-FAMILY ATPASE"/>
    <property type="match status" value="1"/>
</dbReference>
<gene>
    <name evidence="14" type="ORF">Ctob_007827</name>
</gene>
<dbReference type="GO" id="GO:0005778">
    <property type="term" value="C:peroxisomal membrane"/>
    <property type="evidence" value="ECO:0007669"/>
    <property type="project" value="TreeGrafter"/>
</dbReference>
<dbReference type="OrthoDB" id="2187at2759"/>
<reference evidence="15" key="1">
    <citation type="journal article" date="2015" name="PLoS Genet.">
        <title>Genome Sequence and Transcriptome Analyses of Chrysochromulina tobin: Metabolic Tools for Enhanced Algal Fitness in the Prominent Order Prymnesiales (Haptophyceae).</title>
        <authorList>
            <person name="Hovde B.T."/>
            <person name="Deodato C.R."/>
            <person name="Hunsperger H.M."/>
            <person name="Ryken S.A."/>
            <person name="Yost W."/>
            <person name="Jha R.K."/>
            <person name="Patterson J."/>
            <person name="Monnat R.J. Jr."/>
            <person name="Barlow S.B."/>
            <person name="Starkenburg S.R."/>
            <person name="Cattolico R.A."/>
        </authorList>
    </citation>
    <scope>NUCLEOTIDE SEQUENCE</scope>
    <source>
        <strain evidence="15">CCMP291</strain>
    </source>
</reference>
<dbReference type="GO" id="GO:0016887">
    <property type="term" value="F:ATP hydrolysis activity"/>
    <property type="evidence" value="ECO:0007669"/>
    <property type="project" value="InterPro"/>
</dbReference>
<keyword evidence="3" id="KW-0962">Peroxisome biogenesis</keyword>
<dbReference type="PANTHER" id="PTHR23077:SF9">
    <property type="entry name" value="PEROXISOMAL ATPASE PEX6"/>
    <property type="match status" value="1"/>
</dbReference>
<sequence>MVRRGVLAPPSPAASELSSELGAAVREAAGGADVSADGADVYGGDDASFWAAAAANAATASTVSTATTTLPSGEAPVTAPGHVVLVLGTARSLEEVPASLRAFFTTIVPVGPPSAAAREGMLHTHLDAAQADEATHRSARRRVVEEYPSFGSAEWRVACAHARALAEGAVAEGRTQSSRVGRTGAKAGCFGDVELDQASRRLSALGATAIGRPSVPNVRWEDVGGQAEAKRAILETVQLPLRHPALFAGGVRQRSGVLLHGPPGTGKTLLAKAVATECQLAFLSVKGPELLSPYVGESERQVRELFARARDAAPCVIFFDEIDALAPSRGATGDAGGVMDRVVSQLMAELDSVHSAGHAGAPPLFVLGATNRPDLLDTSLLRPGRFEKLVYIGPPDTRPQQRQVLGALTRRFVLASDVHLDDVCEQLPLTLSGAELYALCAGALTLAIHDAAAQERASPPMATRVAASGRATGDAEEDFESASEDDDAVGAGTERAPELTVCARHFEAAAAELGYAR</sequence>
<evidence type="ECO:0000256" key="12">
    <source>
        <dbReference type="SAM" id="MobiDB-lite"/>
    </source>
</evidence>
<protein>
    <recommendedName>
        <fullName evidence="8">Peroxisomal ATPase PEX6</fullName>
    </recommendedName>
    <alternativeName>
        <fullName evidence="9">Peroxin-6</fullName>
    </alternativeName>
</protein>
<dbReference type="Proteomes" id="UP000037460">
    <property type="component" value="Unassembled WGS sequence"/>
</dbReference>
<dbReference type="Pfam" id="PF00004">
    <property type="entry name" value="AAA"/>
    <property type="match status" value="1"/>
</dbReference>
<evidence type="ECO:0000256" key="11">
    <source>
        <dbReference type="RuleBase" id="RU003651"/>
    </source>
</evidence>
<dbReference type="GO" id="GO:0005524">
    <property type="term" value="F:ATP binding"/>
    <property type="evidence" value="ECO:0007669"/>
    <property type="project" value="UniProtKB-KW"/>
</dbReference>
<keyword evidence="15" id="KW-1185">Reference proteome</keyword>
<evidence type="ECO:0000313" key="15">
    <source>
        <dbReference type="Proteomes" id="UP000037460"/>
    </source>
</evidence>
<comment type="caution">
    <text evidence="14">The sequence shown here is derived from an EMBL/GenBank/DDBJ whole genome shotgun (WGS) entry which is preliminary data.</text>
</comment>
<evidence type="ECO:0000313" key="14">
    <source>
        <dbReference type="EMBL" id="KOO25365.1"/>
    </source>
</evidence>
<keyword evidence="4 11" id="KW-0547">Nucleotide-binding</keyword>
<evidence type="ECO:0000256" key="5">
    <source>
        <dbReference type="ARBA" id="ARBA00022801"/>
    </source>
</evidence>
<comment type="similarity">
    <text evidence="2 11">Belongs to the AAA ATPase family.</text>
</comment>
<dbReference type="AlphaFoldDB" id="A0A0M0JFY0"/>
<evidence type="ECO:0000256" key="8">
    <source>
        <dbReference type="ARBA" id="ARBA00034811"/>
    </source>
</evidence>
<feature type="domain" description="AAA+ ATPase" evidence="13">
    <location>
        <begin position="253"/>
        <end position="396"/>
    </location>
</feature>
<comment type="catalytic activity">
    <reaction evidence="10">
        <text>ATP + H2O = ADP + phosphate + H(+)</text>
        <dbReference type="Rhea" id="RHEA:13065"/>
        <dbReference type="ChEBI" id="CHEBI:15377"/>
        <dbReference type="ChEBI" id="CHEBI:15378"/>
        <dbReference type="ChEBI" id="CHEBI:30616"/>
        <dbReference type="ChEBI" id="CHEBI:43474"/>
        <dbReference type="ChEBI" id="CHEBI:456216"/>
    </reaction>
    <physiologicalReaction direction="left-to-right" evidence="10">
        <dbReference type="Rhea" id="RHEA:13066"/>
    </physiologicalReaction>
</comment>
<organism evidence="14 15">
    <name type="scientific">Chrysochromulina tobinii</name>
    <dbReference type="NCBI Taxonomy" id="1460289"/>
    <lineage>
        <taxon>Eukaryota</taxon>
        <taxon>Haptista</taxon>
        <taxon>Haptophyta</taxon>
        <taxon>Prymnesiophyceae</taxon>
        <taxon>Prymnesiales</taxon>
        <taxon>Chrysochromulinaceae</taxon>
        <taxon>Chrysochromulina</taxon>
    </lineage>
</organism>
<dbReference type="InterPro" id="IPR003959">
    <property type="entry name" value="ATPase_AAA_core"/>
</dbReference>
<dbReference type="SMART" id="SM00382">
    <property type="entry name" value="AAA"/>
    <property type="match status" value="1"/>
</dbReference>
<dbReference type="InterPro" id="IPR027417">
    <property type="entry name" value="P-loop_NTPase"/>
</dbReference>
<dbReference type="EMBL" id="JWZX01002985">
    <property type="protein sequence ID" value="KOO25365.1"/>
    <property type="molecule type" value="Genomic_DNA"/>
</dbReference>
<accession>A0A0M0JFY0</accession>
<keyword evidence="6 11" id="KW-0067">ATP-binding</keyword>
<feature type="region of interest" description="Disordered" evidence="12">
    <location>
        <begin position="455"/>
        <end position="494"/>
    </location>
</feature>
<dbReference type="Gene3D" id="3.40.50.300">
    <property type="entry name" value="P-loop containing nucleotide triphosphate hydrolases"/>
    <property type="match status" value="1"/>
</dbReference>
<dbReference type="PROSITE" id="PS00674">
    <property type="entry name" value="AAA"/>
    <property type="match status" value="1"/>
</dbReference>
<evidence type="ECO:0000256" key="9">
    <source>
        <dbReference type="ARBA" id="ARBA00034920"/>
    </source>
</evidence>
<feature type="compositionally biased region" description="Acidic residues" evidence="12">
    <location>
        <begin position="474"/>
        <end position="488"/>
    </location>
</feature>
<name>A0A0M0JFY0_9EUKA</name>
<dbReference type="GO" id="GO:0016558">
    <property type="term" value="P:protein import into peroxisome matrix"/>
    <property type="evidence" value="ECO:0007669"/>
    <property type="project" value="TreeGrafter"/>
</dbReference>
<evidence type="ECO:0000256" key="10">
    <source>
        <dbReference type="ARBA" id="ARBA00048778"/>
    </source>
</evidence>
<dbReference type="FunFam" id="3.40.50.300:FF:000109">
    <property type="entry name" value="Peroxisomal biogenesis factor 6"/>
    <property type="match status" value="1"/>
</dbReference>
<dbReference type="SUPFAM" id="SSF52540">
    <property type="entry name" value="P-loop containing nucleoside triphosphate hydrolases"/>
    <property type="match status" value="1"/>
</dbReference>
<evidence type="ECO:0000256" key="3">
    <source>
        <dbReference type="ARBA" id="ARBA00022593"/>
    </source>
</evidence>
<keyword evidence="5" id="KW-0378">Hydrolase</keyword>
<evidence type="ECO:0000259" key="13">
    <source>
        <dbReference type="SMART" id="SM00382"/>
    </source>
</evidence>
<dbReference type="InterPro" id="IPR050168">
    <property type="entry name" value="AAA_ATPase_domain"/>
</dbReference>
<evidence type="ECO:0000256" key="4">
    <source>
        <dbReference type="ARBA" id="ARBA00022741"/>
    </source>
</evidence>
<proteinExistence type="inferred from homology"/>
<dbReference type="Gene3D" id="1.10.8.60">
    <property type="match status" value="1"/>
</dbReference>
<evidence type="ECO:0000256" key="1">
    <source>
        <dbReference type="ARBA" id="ARBA00004370"/>
    </source>
</evidence>
<dbReference type="GO" id="GO:0005829">
    <property type="term" value="C:cytosol"/>
    <property type="evidence" value="ECO:0007669"/>
    <property type="project" value="TreeGrafter"/>
</dbReference>